<dbReference type="Proteomes" id="UP000323337">
    <property type="component" value="Unassembled WGS sequence"/>
</dbReference>
<gene>
    <name evidence="13" type="ORF">FXF49_00865</name>
</gene>
<accession>A0A5D0MVP6</accession>
<keyword evidence="6" id="KW-0560">Oxidoreductase</keyword>
<evidence type="ECO:0000256" key="6">
    <source>
        <dbReference type="ARBA" id="ARBA00023002"/>
    </source>
</evidence>
<dbReference type="InterPro" id="IPR036291">
    <property type="entry name" value="NAD(P)-bd_dom_sf"/>
</dbReference>
<evidence type="ECO:0000256" key="3">
    <source>
        <dbReference type="ARBA" id="ARBA00012996"/>
    </source>
</evidence>
<evidence type="ECO:0000256" key="5">
    <source>
        <dbReference type="ARBA" id="ARBA00022832"/>
    </source>
</evidence>
<evidence type="ECO:0000256" key="8">
    <source>
        <dbReference type="ARBA" id="ARBA00023098"/>
    </source>
</evidence>
<dbReference type="InterPro" id="IPR002347">
    <property type="entry name" value="SDR_fam"/>
</dbReference>
<feature type="active site" description="Proton acceptor" evidence="10">
    <location>
        <position position="144"/>
    </location>
</feature>
<proteinExistence type="inferred from homology"/>
<dbReference type="FunFam" id="3.40.50.720:FF:000054">
    <property type="entry name" value="Enoyl-[acyl-carrier-protein] reductase [NADH]"/>
    <property type="match status" value="1"/>
</dbReference>
<feature type="active site" description="Proton acceptor" evidence="10">
    <location>
        <position position="154"/>
    </location>
</feature>
<comment type="pathway">
    <text evidence="1">Lipid metabolism; fatty acid biosynthesis.</text>
</comment>
<evidence type="ECO:0000256" key="12">
    <source>
        <dbReference type="PIRSR" id="PIRSR000094-3"/>
    </source>
</evidence>
<feature type="binding site" evidence="11">
    <location>
        <position position="94"/>
    </location>
    <ligand>
        <name>substrate</name>
    </ligand>
</feature>
<dbReference type="Gene3D" id="1.10.8.400">
    <property type="entry name" value="Enoyl acyl carrier protein reductase"/>
    <property type="match status" value="1"/>
</dbReference>
<dbReference type="PRINTS" id="PR00081">
    <property type="entry name" value="GDHRDH"/>
</dbReference>
<dbReference type="PIRSF" id="PIRSF000094">
    <property type="entry name" value="Enoyl-ACP_rdct"/>
    <property type="match status" value="1"/>
</dbReference>
<dbReference type="SUPFAM" id="SSF51735">
    <property type="entry name" value="NAD(P)-binding Rossmann-fold domains"/>
    <property type="match status" value="1"/>
</dbReference>
<feature type="binding site" evidence="12">
    <location>
        <begin position="190"/>
        <end position="194"/>
    </location>
    <ligand>
        <name>NAD(+)</name>
        <dbReference type="ChEBI" id="CHEBI:57540"/>
    </ligand>
</feature>
<dbReference type="PANTHER" id="PTHR43159:SF2">
    <property type="entry name" value="ENOYL-[ACYL-CARRIER-PROTEIN] REDUCTASE [NADH], CHLOROPLASTIC"/>
    <property type="match status" value="1"/>
</dbReference>
<dbReference type="GO" id="GO:0004318">
    <property type="term" value="F:enoyl-[acyl-carrier-protein] reductase (NADH) activity"/>
    <property type="evidence" value="ECO:0007669"/>
    <property type="project" value="UniProtKB-EC"/>
</dbReference>
<comment type="caution">
    <text evidence="13">The sequence shown here is derived from an EMBL/GenBank/DDBJ whole genome shotgun (WGS) entry which is preliminary data.</text>
</comment>
<feature type="binding site" evidence="12">
    <location>
        <position position="161"/>
    </location>
    <ligand>
        <name>NAD(+)</name>
        <dbReference type="ChEBI" id="CHEBI:57540"/>
    </ligand>
</feature>
<dbReference type="RefSeq" id="WP_303700025.1">
    <property type="nucleotide sequence ID" value="NZ_VSIV01000025.1"/>
</dbReference>
<keyword evidence="5" id="KW-0276">Fatty acid metabolism</keyword>
<feature type="binding site" evidence="12">
    <location>
        <begin position="63"/>
        <end position="64"/>
    </location>
    <ligand>
        <name>NAD(+)</name>
        <dbReference type="ChEBI" id="CHEBI:57540"/>
    </ligand>
</feature>
<dbReference type="EMBL" id="VSIV01000025">
    <property type="protein sequence ID" value="TYB36230.1"/>
    <property type="molecule type" value="Genomic_DNA"/>
</dbReference>
<keyword evidence="8" id="KW-0443">Lipid metabolism</keyword>
<name>A0A5D0MVP6_FLESI</name>
<evidence type="ECO:0000256" key="10">
    <source>
        <dbReference type="PIRSR" id="PIRSR000094-1"/>
    </source>
</evidence>
<evidence type="ECO:0000256" key="4">
    <source>
        <dbReference type="ARBA" id="ARBA00022516"/>
    </source>
</evidence>
<evidence type="ECO:0000313" key="14">
    <source>
        <dbReference type="Proteomes" id="UP000323337"/>
    </source>
</evidence>
<dbReference type="AlphaFoldDB" id="A0A5D0MVP6"/>
<sequence>MDLKGKKALIFGVANQKSIAYSIAKKLKEQGVELGFTYAGEQLQRRVEPLSEELGGAFCVKCDVTDDADIEKTFKTVQDKFGQIDILVHAVAYAPADDLKGRFVDTTREGFKTAMEISVFSLVNLAKHAEPFMSEGSTIITMTYYGSEKVVKNYNVMGVAKAALESSVRYLANELGEKGIRVNAISAGPIKTLAASGISGFKTILARIEEKSPLRRNVTGDDVANTSLYLCSELSRGVTGEVIYVDSGYNIVG</sequence>
<keyword evidence="7 12" id="KW-0520">NAD</keyword>
<comment type="similarity">
    <text evidence="2">Belongs to the short-chain dehydrogenases/reductases (SDR) family. FabI subfamily.</text>
</comment>
<reference evidence="13 14" key="1">
    <citation type="submission" date="2019-08" db="EMBL/GenBank/DDBJ databases">
        <title>Genomic characterization of a novel candidate phylum (ARYD3) from a high temperature, high salinity tertiary oil reservoir in north central Oklahoma, USA.</title>
        <authorList>
            <person name="Youssef N.H."/>
            <person name="Yadav A."/>
            <person name="Elshahed M.S."/>
        </authorList>
    </citation>
    <scope>NUCLEOTIDE SEQUENCE [LARGE SCALE GENOMIC DNA]</scope>
    <source>
        <strain evidence="13">ARYD1</strain>
    </source>
</reference>
<dbReference type="Pfam" id="PF13561">
    <property type="entry name" value="adh_short_C2"/>
    <property type="match status" value="1"/>
</dbReference>
<organism evidence="13 14">
    <name type="scientific">Flexistipes sinusarabici</name>
    <dbReference type="NCBI Taxonomy" id="2352"/>
    <lineage>
        <taxon>Bacteria</taxon>
        <taxon>Pseudomonadati</taxon>
        <taxon>Deferribacterota</taxon>
        <taxon>Deferribacteres</taxon>
        <taxon>Deferribacterales</taxon>
        <taxon>Flexistipitaceae</taxon>
        <taxon>Flexistipes</taxon>
    </lineage>
</organism>
<protein>
    <recommendedName>
        <fullName evidence="3">enoyl-[acyl-carrier-protein] reductase (NADH)</fullName>
        <ecNumber evidence="3">1.3.1.9</ecNumber>
    </recommendedName>
</protein>
<dbReference type="CDD" id="cd05372">
    <property type="entry name" value="ENR_SDR"/>
    <property type="match status" value="1"/>
</dbReference>
<dbReference type="GO" id="GO:0006633">
    <property type="term" value="P:fatty acid biosynthetic process"/>
    <property type="evidence" value="ECO:0007669"/>
    <property type="project" value="UniProtKB-KW"/>
</dbReference>
<dbReference type="PANTHER" id="PTHR43159">
    <property type="entry name" value="ENOYL-[ACYL-CARRIER-PROTEIN] REDUCTASE"/>
    <property type="match status" value="1"/>
</dbReference>
<evidence type="ECO:0000256" key="11">
    <source>
        <dbReference type="PIRSR" id="PIRSR000094-2"/>
    </source>
</evidence>
<evidence type="ECO:0000256" key="2">
    <source>
        <dbReference type="ARBA" id="ARBA00009233"/>
    </source>
</evidence>
<feature type="binding site" evidence="12">
    <location>
        <position position="91"/>
    </location>
    <ligand>
        <name>NAD(+)</name>
        <dbReference type="ChEBI" id="CHEBI:57540"/>
    </ligand>
</feature>
<dbReference type="InterPro" id="IPR014358">
    <property type="entry name" value="Enoyl-ACP_Rdtase_NADH"/>
</dbReference>
<feature type="non-terminal residue" evidence="13">
    <location>
        <position position="253"/>
    </location>
</feature>
<evidence type="ECO:0000256" key="7">
    <source>
        <dbReference type="ARBA" id="ARBA00023027"/>
    </source>
</evidence>
<evidence type="ECO:0000313" key="13">
    <source>
        <dbReference type="EMBL" id="TYB36230.1"/>
    </source>
</evidence>
<dbReference type="EC" id="1.3.1.9" evidence="3"/>
<dbReference type="Gene3D" id="3.40.50.720">
    <property type="entry name" value="NAD(P)-binding Rossmann-like Domain"/>
    <property type="match status" value="1"/>
</dbReference>
<evidence type="ECO:0000256" key="9">
    <source>
        <dbReference type="ARBA" id="ARBA00023160"/>
    </source>
</evidence>
<dbReference type="FunFam" id="1.10.8.400:FF:000001">
    <property type="entry name" value="Enoyl-[acyl-carrier-protein] reductase [NADH]"/>
    <property type="match status" value="1"/>
</dbReference>
<feature type="binding site" evidence="12">
    <location>
        <begin position="18"/>
        <end position="19"/>
    </location>
    <ligand>
        <name>NAD(+)</name>
        <dbReference type="ChEBI" id="CHEBI:57540"/>
    </ligand>
</feature>
<feature type="binding site" evidence="12">
    <location>
        <position position="12"/>
    </location>
    <ligand>
        <name>NAD(+)</name>
        <dbReference type="ChEBI" id="CHEBI:57540"/>
    </ligand>
</feature>
<keyword evidence="4" id="KW-0444">Lipid biosynthesis</keyword>
<evidence type="ECO:0000256" key="1">
    <source>
        <dbReference type="ARBA" id="ARBA00005194"/>
    </source>
</evidence>
<keyword evidence="9" id="KW-0275">Fatty acid biosynthesis</keyword>